<dbReference type="Proteomes" id="UP000271241">
    <property type="component" value="Unassembled WGS sequence"/>
</dbReference>
<accession>A0A4P9XH40</accession>
<reference evidence="3" key="1">
    <citation type="journal article" date="2018" name="Nat. Microbiol.">
        <title>Leveraging single-cell genomics to expand the fungal tree of life.</title>
        <authorList>
            <person name="Ahrendt S.R."/>
            <person name="Quandt C.A."/>
            <person name="Ciobanu D."/>
            <person name="Clum A."/>
            <person name="Salamov A."/>
            <person name="Andreopoulos B."/>
            <person name="Cheng J.F."/>
            <person name="Woyke T."/>
            <person name="Pelin A."/>
            <person name="Henrissat B."/>
            <person name="Reynolds N.K."/>
            <person name="Benny G.L."/>
            <person name="Smith M.E."/>
            <person name="James T.Y."/>
            <person name="Grigoriev I.V."/>
        </authorList>
    </citation>
    <scope>NUCLEOTIDE SEQUENCE [LARGE SCALE GENOMIC DNA]</scope>
    <source>
        <strain evidence="3">RSA 1356</strain>
    </source>
</reference>
<dbReference type="EMBL" id="KZ993337">
    <property type="protein sequence ID" value="RKP04976.1"/>
    <property type="molecule type" value="Genomic_DNA"/>
</dbReference>
<dbReference type="AlphaFoldDB" id="A0A4P9XH40"/>
<evidence type="ECO:0000256" key="1">
    <source>
        <dbReference type="SAM" id="MobiDB-lite"/>
    </source>
</evidence>
<dbReference type="OrthoDB" id="5590902at2759"/>
<sequence length="198" mass="20733">MDLDWCIRCDKHTKGGLYCSEACQLEDYAQNTRACMTPDPICVSGRSHAADGRGTTFLHGLATPSSSPEQLSLHPRGIMPHSLARAPATATPTMIAPTAVQSVQSVLVTAPHLPPPRIPLQKRTVSQPYSIFSSKAAAPAAMPRNGLGLLPPPMAPRPMSTTGMPTKTAHADGAAGLPSVLRKSNSAGMTRGGHLPSL</sequence>
<proteinExistence type="predicted"/>
<gene>
    <name evidence="2" type="ORF">THASP1DRAFT_26465</name>
</gene>
<dbReference type="Pfam" id="PF12855">
    <property type="entry name" value="Ecl1"/>
    <property type="match status" value="1"/>
</dbReference>
<protein>
    <submittedName>
        <fullName evidence="2">Uncharacterized protein</fullName>
    </submittedName>
</protein>
<organism evidence="2 3">
    <name type="scientific">Thamnocephalis sphaerospora</name>
    <dbReference type="NCBI Taxonomy" id="78915"/>
    <lineage>
        <taxon>Eukaryota</taxon>
        <taxon>Fungi</taxon>
        <taxon>Fungi incertae sedis</taxon>
        <taxon>Zoopagomycota</taxon>
        <taxon>Zoopagomycotina</taxon>
        <taxon>Zoopagomycetes</taxon>
        <taxon>Zoopagales</taxon>
        <taxon>Sigmoideomycetaceae</taxon>
        <taxon>Thamnocephalis</taxon>
    </lineage>
</organism>
<keyword evidence="3" id="KW-1185">Reference proteome</keyword>
<evidence type="ECO:0000313" key="3">
    <source>
        <dbReference type="Proteomes" id="UP000271241"/>
    </source>
</evidence>
<name>A0A4P9XH40_9FUNG</name>
<feature type="region of interest" description="Disordered" evidence="1">
    <location>
        <begin position="179"/>
        <end position="198"/>
    </location>
</feature>
<evidence type="ECO:0000313" key="2">
    <source>
        <dbReference type="EMBL" id="RKP04976.1"/>
    </source>
</evidence>
<dbReference type="InterPro" id="IPR024368">
    <property type="entry name" value="Ecl1/2/3"/>
</dbReference>